<feature type="transmembrane region" description="Helical" evidence="6">
    <location>
        <begin position="252"/>
        <end position="273"/>
    </location>
</feature>
<dbReference type="AlphaFoldDB" id="A0A9D9NNZ5"/>
<evidence type="ECO:0000256" key="4">
    <source>
        <dbReference type="ARBA" id="ARBA00022989"/>
    </source>
</evidence>
<comment type="caution">
    <text evidence="7">The sequence shown here is derived from an EMBL/GenBank/DDBJ whole genome shotgun (WGS) entry which is preliminary data.</text>
</comment>
<dbReference type="InterPro" id="IPR002549">
    <property type="entry name" value="AI-2E-like"/>
</dbReference>
<protein>
    <submittedName>
        <fullName evidence="7">AI-2E family transporter</fullName>
    </submittedName>
</protein>
<evidence type="ECO:0000256" key="3">
    <source>
        <dbReference type="ARBA" id="ARBA00022692"/>
    </source>
</evidence>
<dbReference type="Proteomes" id="UP000823769">
    <property type="component" value="Unassembled WGS sequence"/>
</dbReference>
<dbReference type="GO" id="GO:0016020">
    <property type="term" value="C:membrane"/>
    <property type="evidence" value="ECO:0007669"/>
    <property type="project" value="UniProtKB-SubCell"/>
</dbReference>
<feature type="transmembrane region" description="Helical" evidence="6">
    <location>
        <begin position="198"/>
        <end position="218"/>
    </location>
</feature>
<feature type="transmembrane region" description="Helical" evidence="6">
    <location>
        <begin position="9"/>
        <end position="26"/>
    </location>
</feature>
<evidence type="ECO:0000256" key="6">
    <source>
        <dbReference type="SAM" id="Phobius"/>
    </source>
</evidence>
<keyword evidence="3 6" id="KW-0812">Transmembrane</keyword>
<feature type="transmembrane region" description="Helical" evidence="6">
    <location>
        <begin position="293"/>
        <end position="325"/>
    </location>
</feature>
<dbReference type="Pfam" id="PF01594">
    <property type="entry name" value="AI-2E_transport"/>
    <property type="match status" value="1"/>
</dbReference>
<name>A0A9D9NNZ5_9BACT</name>
<proteinExistence type="inferred from homology"/>
<evidence type="ECO:0000313" key="7">
    <source>
        <dbReference type="EMBL" id="MBO8480482.1"/>
    </source>
</evidence>
<feature type="transmembrane region" description="Helical" evidence="6">
    <location>
        <begin position="224"/>
        <end position="245"/>
    </location>
</feature>
<dbReference type="PANTHER" id="PTHR21716:SF4">
    <property type="entry name" value="TRANSMEMBRANE PROTEIN 245"/>
    <property type="match status" value="1"/>
</dbReference>
<feature type="transmembrane region" description="Helical" evidence="6">
    <location>
        <begin position="62"/>
        <end position="87"/>
    </location>
</feature>
<keyword evidence="4 6" id="KW-1133">Transmembrane helix</keyword>
<comment type="similarity">
    <text evidence="2">Belongs to the autoinducer-2 exporter (AI-2E) (TC 2.A.86) family.</text>
</comment>
<feature type="transmembrane region" description="Helical" evidence="6">
    <location>
        <begin position="139"/>
        <end position="161"/>
    </location>
</feature>
<reference evidence="7" key="2">
    <citation type="journal article" date="2021" name="PeerJ">
        <title>Extensive microbial diversity within the chicken gut microbiome revealed by metagenomics and culture.</title>
        <authorList>
            <person name="Gilroy R."/>
            <person name="Ravi A."/>
            <person name="Getino M."/>
            <person name="Pursley I."/>
            <person name="Horton D.L."/>
            <person name="Alikhan N.F."/>
            <person name="Baker D."/>
            <person name="Gharbi K."/>
            <person name="Hall N."/>
            <person name="Watson M."/>
            <person name="Adriaenssens E.M."/>
            <person name="Foster-Nyarko E."/>
            <person name="Jarju S."/>
            <person name="Secka A."/>
            <person name="Antonio M."/>
            <person name="Oren A."/>
            <person name="Chaudhuri R.R."/>
            <person name="La Ragione R."/>
            <person name="Hildebrand F."/>
            <person name="Pallen M.J."/>
        </authorList>
    </citation>
    <scope>NUCLEOTIDE SEQUENCE</scope>
    <source>
        <strain evidence="7">B3-1481</strain>
    </source>
</reference>
<feature type="transmembrane region" description="Helical" evidence="6">
    <location>
        <begin position="32"/>
        <end position="50"/>
    </location>
</feature>
<comment type="subcellular location">
    <subcellularLocation>
        <location evidence="1">Membrane</location>
        <topology evidence="1">Multi-pass membrane protein</topology>
    </subcellularLocation>
</comment>
<gene>
    <name evidence="7" type="ORF">IAB76_05175</name>
</gene>
<evidence type="ECO:0000256" key="1">
    <source>
        <dbReference type="ARBA" id="ARBA00004141"/>
    </source>
</evidence>
<sequence>MANSSRERIWKITLIALIIGLGLILFRQAQPYMSGVLCALTLYILLRRPTFRLAKKLRRPTLATVIVVLAVVLFIVIPLTLIVWFVVNKIQQAEWNVNEIIAPAKQMFDIIEQRFGIDLLTQDTISFVGSKLTALGQSIIGGIGSFFVNLLVALLLLFFLLNGGRKWEQYLASVIPMKNINKKETMERINTMVKSNAIGIPLVAILQGVIALIGYLIFNVPNAGLAAIATGFCSIVPIVGTMVVWVPLGIYFMVLGQWGQALGLLAFSAIFISQSDNLLRFMLQKKMANTHPLITIFGVIVGLSLFGFIGIIFGPLLVSLFLLFLDMFRKEYLADEPATSASDTRQ</sequence>
<evidence type="ECO:0000256" key="2">
    <source>
        <dbReference type="ARBA" id="ARBA00009773"/>
    </source>
</evidence>
<evidence type="ECO:0000256" key="5">
    <source>
        <dbReference type="ARBA" id="ARBA00023136"/>
    </source>
</evidence>
<evidence type="ECO:0000313" key="8">
    <source>
        <dbReference type="Proteomes" id="UP000823769"/>
    </source>
</evidence>
<dbReference type="EMBL" id="JADILW010000073">
    <property type="protein sequence ID" value="MBO8480482.1"/>
    <property type="molecule type" value="Genomic_DNA"/>
</dbReference>
<reference evidence="7" key="1">
    <citation type="submission" date="2020-10" db="EMBL/GenBank/DDBJ databases">
        <authorList>
            <person name="Gilroy R."/>
        </authorList>
    </citation>
    <scope>NUCLEOTIDE SEQUENCE</scope>
    <source>
        <strain evidence="7">B3-1481</strain>
    </source>
</reference>
<accession>A0A9D9NNZ5</accession>
<dbReference type="PANTHER" id="PTHR21716">
    <property type="entry name" value="TRANSMEMBRANE PROTEIN"/>
    <property type="match status" value="1"/>
</dbReference>
<organism evidence="7 8">
    <name type="scientific">Candidatus Cryptobacteroides avistercoris</name>
    <dbReference type="NCBI Taxonomy" id="2840758"/>
    <lineage>
        <taxon>Bacteria</taxon>
        <taxon>Pseudomonadati</taxon>
        <taxon>Bacteroidota</taxon>
        <taxon>Bacteroidia</taxon>
        <taxon>Bacteroidales</taxon>
        <taxon>Candidatus Cryptobacteroides</taxon>
    </lineage>
</organism>
<keyword evidence="5 6" id="KW-0472">Membrane</keyword>